<dbReference type="Proteomes" id="UP000218811">
    <property type="component" value="Unassembled WGS sequence"/>
</dbReference>
<evidence type="ECO:0000256" key="9">
    <source>
        <dbReference type="ARBA" id="ARBA00030073"/>
    </source>
</evidence>
<dbReference type="InterPro" id="IPR002734">
    <property type="entry name" value="RibDG_C"/>
</dbReference>
<dbReference type="OMA" id="HYLRYHH"/>
<keyword evidence="15" id="KW-1185">Reference proteome</keyword>
<evidence type="ECO:0000259" key="13">
    <source>
        <dbReference type="Pfam" id="PF01872"/>
    </source>
</evidence>
<dbReference type="OrthoDB" id="5432at2759"/>
<dbReference type="PANTHER" id="PTHR38011">
    <property type="entry name" value="DIHYDROFOLATE REDUCTASE FAMILY PROTEIN (AFU_ORTHOLOGUE AFUA_8G06820)"/>
    <property type="match status" value="1"/>
</dbReference>
<keyword evidence="6" id="KW-0686">Riboflavin biosynthesis</keyword>
<dbReference type="EC" id="1.1.1.302" evidence="4"/>
<dbReference type="EMBL" id="KB467831">
    <property type="protein sequence ID" value="PCH34154.1"/>
    <property type="molecule type" value="Genomic_DNA"/>
</dbReference>
<name>A0A2H3JBV3_WOLCO</name>
<comment type="pathway">
    <text evidence="2">Cofactor biosynthesis; riboflavin biosynthesis.</text>
</comment>
<evidence type="ECO:0000256" key="6">
    <source>
        <dbReference type="ARBA" id="ARBA00022619"/>
    </source>
</evidence>
<comment type="catalytic activity">
    <reaction evidence="12">
        <text>2,5-diamino-6-(1-D-ribitylamino)pyrimidin-4(3H)-one 5'-phosphate + NADP(+) = 2,5-diamino-6-(1-D-ribosylamino)pyrimidin-4(3H)-one 5'-phosphate + NADPH + H(+)</text>
        <dbReference type="Rhea" id="RHEA:27278"/>
        <dbReference type="ChEBI" id="CHEBI:15378"/>
        <dbReference type="ChEBI" id="CHEBI:57783"/>
        <dbReference type="ChEBI" id="CHEBI:58349"/>
        <dbReference type="ChEBI" id="CHEBI:58890"/>
        <dbReference type="ChEBI" id="CHEBI:59545"/>
        <dbReference type="EC" id="1.1.1.302"/>
    </reaction>
</comment>
<evidence type="ECO:0000256" key="10">
    <source>
        <dbReference type="ARBA" id="ARBA00031630"/>
    </source>
</evidence>
<evidence type="ECO:0000256" key="1">
    <source>
        <dbReference type="ARBA" id="ARBA00003555"/>
    </source>
</evidence>
<evidence type="ECO:0000256" key="5">
    <source>
        <dbReference type="ARBA" id="ARBA00015035"/>
    </source>
</evidence>
<comment type="function">
    <text evidence="1">Catalyzes an early step in riboflavin biosynthesis, the NADPH-dependent reduction of the ribose side chain of 2,5-diamino-6-ribosylamino-4(3H)-pyrimidinone 5'-phosphate, yielding 2,5-diamino-6-ribitylamino-4(3H)-pyrimidinone 5'-phosphate.</text>
</comment>
<dbReference type="PANTHER" id="PTHR38011:SF7">
    <property type="entry name" value="2,5-DIAMINO-6-RIBOSYLAMINO-4(3H)-PYRIMIDINONE 5'-PHOSPHATE REDUCTASE"/>
    <property type="match status" value="1"/>
</dbReference>
<dbReference type="InterPro" id="IPR024072">
    <property type="entry name" value="DHFR-like_dom_sf"/>
</dbReference>
<comment type="catalytic activity">
    <reaction evidence="11">
        <text>2,5-diamino-6-(1-D-ribitylamino)pyrimidin-4(3H)-one 5'-phosphate + NAD(+) = 2,5-diamino-6-(1-D-ribosylamino)pyrimidin-4(3H)-one 5'-phosphate + NADH + H(+)</text>
        <dbReference type="Rhea" id="RHEA:27274"/>
        <dbReference type="ChEBI" id="CHEBI:15378"/>
        <dbReference type="ChEBI" id="CHEBI:57540"/>
        <dbReference type="ChEBI" id="CHEBI:57945"/>
        <dbReference type="ChEBI" id="CHEBI:58890"/>
        <dbReference type="ChEBI" id="CHEBI:59545"/>
        <dbReference type="EC" id="1.1.1.302"/>
    </reaction>
</comment>
<sequence length="294" mass="31840">MASPVDLGSQLTVELPAFLSRTYRFDLLSRRPTSLYTDDETKDAVLTPLNKSATRPYVTLTYAQSLDAKIAGPGGKQLALSGKESLVMTHWLRTLHDAIMIGIGTALNDDPQLNTRHLPPLPNAISKYHNPRPIILDANLRLSPSCKLLKNYREGRGRRPWVISTTYSSSMQEYSQRKKELEDAGARVLELASEDGMEHGRFDIPDLLAKLKLFGIRSVMVEGGASVIQSFLAAASGGASGSQVDVVIVTIAPTLVGREGVEYGSNVLAGKVSTLHTIETEAFGPDAVIALRVA</sequence>
<evidence type="ECO:0000256" key="8">
    <source>
        <dbReference type="ARBA" id="ARBA00023002"/>
    </source>
</evidence>
<gene>
    <name evidence="14" type="ORF">WOLCODRAFT_94924</name>
</gene>
<dbReference type="GO" id="GO:0009231">
    <property type="term" value="P:riboflavin biosynthetic process"/>
    <property type="evidence" value="ECO:0007669"/>
    <property type="project" value="UniProtKB-KW"/>
</dbReference>
<dbReference type="InterPro" id="IPR050765">
    <property type="entry name" value="Riboflavin_Biosynth_HTPR"/>
</dbReference>
<keyword evidence="8" id="KW-0560">Oxidoreductase</keyword>
<evidence type="ECO:0000256" key="11">
    <source>
        <dbReference type="ARBA" id="ARBA00047550"/>
    </source>
</evidence>
<keyword evidence="7" id="KW-0521">NADP</keyword>
<dbReference type="SUPFAM" id="SSF53597">
    <property type="entry name" value="Dihydrofolate reductase-like"/>
    <property type="match status" value="1"/>
</dbReference>
<dbReference type="AlphaFoldDB" id="A0A2H3JBV3"/>
<feature type="domain" description="Bacterial bifunctional deaminase-reductase C-terminal" evidence="13">
    <location>
        <begin position="56"/>
        <end position="288"/>
    </location>
</feature>
<dbReference type="Pfam" id="PF01872">
    <property type="entry name" value="RibD_C"/>
    <property type="match status" value="1"/>
</dbReference>
<evidence type="ECO:0000256" key="3">
    <source>
        <dbReference type="ARBA" id="ARBA00009723"/>
    </source>
</evidence>
<evidence type="ECO:0000256" key="12">
    <source>
        <dbReference type="ARBA" id="ARBA00049020"/>
    </source>
</evidence>
<comment type="similarity">
    <text evidence="3">Belongs to the HTP reductase family.</text>
</comment>
<dbReference type="Gene3D" id="3.40.430.10">
    <property type="entry name" value="Dihydrofolate Reductase, subunit A"/>
    <property type="match status" value="1"/>
</dbReference>
<evidence type="ECO:0000256" key="4">
    <source>
        <dbReference type="ARBA" id="ARBA00012851"/>
    </source>
</evidence>
<dbReference type="STRING" id="742152.A0A2H3JBV3"/>
<evidence type="ECO:0000313" key="14">
    <source>
        <dbReference type="EMBL" id="PCH34154.1"/>
    </source>
</evidence>
<accession>A0A2H3JBV3</accession>
<evidence type="ECO:0000256" key="2">
    <source>
        <dbReference type="ARBA" id="ARBA00005104"/>
    </source>
</evidence>
<evidence type="ECO:0000256" key="7">
    <source>
        <dbReference type="ARBA" id="ARBA00022857"/>
    </source>
</evidence>
<evidence type="ECO:0000313" key="15">
    <source>
        <dbReference type="Proteomes" id="UP000218811"/>
    </source>
</evidence>
<reference evidence="14 15" key="1">
    <citation type="journal article" date="2012" name="Science">
        <title>The Paleozoic origin of enzymatic lignin decomposition reconstructed from 31 fungal genomes.</title>
        <authorList>
            <person name="Floudas D."/>
            <person name="Binder M."/>
            <person name="Riley R."/>
            <person name="Barry K."/>
            <person name="Blanchette R.A."/>
            <person name="Henrissat B."/>
            <person name="Martinez A.T."/>
            <person name="Otillar R."/>
            <person name="Spatafora J.W."/>
            <person name="Yadav J.S."/>
            <person name="Aerts A."/>
            <person name="Benoit I."/>
            <person name="Boyd A."/>
            <person name="Carlson A."/>
            <person name="Copeland A."/>
            <person name="Coutinho P.M."/>
            <person name="de Vries R.P."/>
            <person name="Ferreira P."/>
            <person name="Findley K."/>
            <person name="Foster B."/>
            <person name="Gaskell J."/>
            <person name="Glotzer D."/>
            <person name="Gorecki P."/>
            <person name="Heitman J."/>
            <person name="Hesse C."/>
            <person name="Hori C."/>
            <person name="Igarashi K."/>
            <person name="Jurgens J.A."/>
            <person name="Kallen N."/>
            <person name="Kersten P."/>
            <person name="Kohler A."/>
            <person name="Kuees U."/>
            <person name="Kumar T.K.A."/>
            <person name="Kuo A."/>
            <person name="LaButti K."/>
            <person name="Larrondo L.F."/>
            <person name="Lindquist E."/>
            <person name="Ling A."/>
            <person name="Lombard V."/>
            <person name="Lucas S."/>
            <person name="Lundell T."/>
            <person name="Martin R."/>
            <person name="McLaughlin D.J."/>
            <person name="Morgenstern I."/>
            <person name="Morin E."/>
            <person name="Murat C."/>
            <person name="Nagy L.G."/>
            <person name="Nolan M."/>
            <person name="Ohm R.A."/>
            <person name="Patyshakuliyeva A."/>
            <person name="Rokas A."/>
            <person name="Ruiz-Duenas F.J."/>
            <person name="Sabat G."/>
            <person name="Salamov A."/>
            <person name="Samejima M."/>
            <person name="Schmutz J."/>
            <person name="Slot J.C."/>
            <person name="St John F."/>
            <person name="Stenlid J."/>
            <person name="Sun H."/>
            <person name="Sun S."/>
            <person name="Syed K."/>
            <person name="Tsang A."/>
            <person name="Wiebenga A."/>
            <person name="Young D."/>
            <person name="Pisabarro A."/>
            <person name="Eastwood D.C."/>
            <person name="Martin F."/>
            <person name="Cullen D."/>
            <person name="Grigoriev I.V."/>
            <person name="Hibbett D.S."/>
        </authorList>
    </citation>
    <scope>NUCLEOTIDE SEQUENCE [LARGE SCALE GENOMIC DNA]</scope>
    <source>
        <strain evidence="14 15">MD-104</strain>
    </source>
</reference>
<dbReference type="GO" id="GO:0008703">
    <property type="term" value="F:5-amino-6-(5-phosphoribosylamino)uracil reductase activity"/>
    <property type="evidence" value="ECO:0007669"/>
    <property type="project" value="InterPro"/>
</dbReference>
<protein>
    <recommendedName>
        <fullName evidence="5">2,5-diamino-6-ribosylamino-4(3H)-pyrimidinone 5'-phosphate reductase</fullName>
        <ecNumber evidence="4">1.1.1.302</ecNumber>
    </recommendedName>
    <alternativeName>
        <fullName evidence="10">2,5-diamino-6-(5-phospho-D-ribosylamino)pyrimidin-4(3H)-one reductase</fullName>
    </alternativeName>
    <alternativeName>
        <fullName evidence="9">2,5-diamino-6-ribitylamino-4(3H)-pyrimidinone 5'-phosphate synthase</fullName>
    </alternativeName>
</protein>
<organism evidence="14 15">
    <name type="scientific">Wolfiporia cocos (strain MD-104)</name>
    <name type="common">Brown rot fungus</name>
    <dbReference type="NCBI Taxonomy" id="742152"/>
    <lineage>
        <taxon>Eukaryota</taxon>
        <taxon>Fungi</taxon>
        <taxon>Dikarya</taxon>
        <taxon>Basidiomycota</taxon>
        <taxon>Agaricomycotina</taxon>
        <taxon>Agaricomycetes</taxon>
        <taxon>Polyporales</taxon>
        <taxon>Phaeolaceae</taxon>
        <taxon>Wolfiporia</taxon>
    </lineage>
</organism>
<proteinExistence type="inferred from homology"/>